<evidence type="ECO:0000313" key="1">
    <source>
        <dbReference type="EMBL" id="MBL6811717.1"/>
    </source>
</evidence>
<gene>
    <name evidence="1" type="ORF">ISQ63_02400</name>
</gene>
<dbReference type="CDD" id="cd07821">
    <property type="entry name" value="PYR_PYL_RCAR_like"/>
    <property type="match status" value="1"/>
</dbReference>
<evidence type="ECO:0000313" key="2">
    <source>
        <dbReference type="Proteomes" id="UP000744438"/>
    </source>
</evidence>
<dbReference type="SUPFAM" id="SSF55961">
    <property type="entry name" value="Bet v1-like"/>
    <property type="match status" value="1"/>
</dbReference>
<dbReference type="EMBL" id="JADHQC010000009">
    <property type="protein sequence ID" value="MBL6811717.1"/>
    <property type="molecule type" value="Genomic_DNA"/>
</dbReference>
<sequence>MKKITIEKKIKCSADSLWELFADVTRSDWVPFAKEIVLENDVRTFKMDGVGEIKEKIIEKDQANKSLTYSVIKSPAPLNHHLAKVTVLEDNNFSRLVWTSEVEPDEFEKLISDGMKSSIEMIKKILE</sequence>
<organism evidence="1 2">
    <name type="scientific">SAR86 cluster bacterium</name>
    <dbReference type="NCBI Taxonomy" id="2030880"/>
    <lineage>
        <taxon>Bacteria</taxon>
        <taxon>Pseudomonadati</taxon>
        <taxon>Pseudomonadota</taxon>
        <taxon>Gammaproteobacteria</taxon>
        <taxon>SAR86 cluster</taxon>
    </lineage>
</organism>
<protein>
    <submittedName>
        <fullName evidence="1">SRPBCC family protein</fullName>
    </submittedName>
</protein>
<dbReference type="InterPro" id="IPR023393">
    <property type="entry name" value="START-like_dom_sf"/>
</dbReference>
<dbReference type="AlphaFoldDB" id="A0A937I011"/>
<proteinExistence type="predicted"/>
<dbReference type="Proteomes" id="UP000744438">
    <property type="component" value="Unassembled WGS sequence"/>
</dbReference>
<reference evidence="1" key="1">
    <citation type="submission" date="2020-10" db="EMBL/GenBank/DDBJ databases">
        <title>Microbiome of the Black Sea water column analyzed by genome centric metagenomics.</title>
        <authorList>
            <person name="Cabello-Yeves P.J."/>
            <person name="Callieri C."/>
            <person name="Picazo A."/>
            <person name="Mehrshad M."/>
            <person name="Haro-Moreno J.M."/>
            <person name="Roda-Garcia J."/>
            <person name="Dzembekova N."/>
            <person name="Slabakova V."/>
            <person name="Slabakova N."/>
            <person name="Moncheva S."/>
            <person name="Rodriguez-Valera F."/>
        </authorList>
    </citation>
    <scope>NUCLEOTIDE SEQUENCE</scope>
    <source>
        <strain evidence="1">BS307-5m-G49</strain>
    </source>
</reference>
<dbReference type="Pfam" id="PF10604">
    <property type="entry name" value="Polyketide_cyc2"/>
    <property type="match status" value="1"/>
</dbReference>
<name>A0A937I011_9GAMM</name>
<dbReference type="InterPro" id="IPR019587">
    <property type="entry name" value="Polyketide_cyclase/dehydratase"/>
</dbReference>
<accession>A0A937I011</accession>
<comment type="caution">
    <text evidence="1">The sequence shown here is derived from an EMBL/GenBank/DDBJ whole genome shotgun (WGS) entry which is preliminary data.</text>
</comment>
<dbReference type="Gene3D" id="3.30.530.20">
    <property type="match status" value="1"/>
</dbReference>